<dbReference type="AlphaFoldDB" id="A0A090QJL1"/>
<evidence type="ECO:0000256" key="2">
    <source>
        <dbReference type="SAM" id="SignalP"/>
    </source>
</evidence>
<proteinExistence type="predicted"/>
<dbReference type="PANTHER" id="PTHR46825">
    <property type="entry name" value="D-ALANYL-D-ALANINE-CARBOXYPEPTIDASE/ENDOPEPTIDASE AMPH"/>
    <property type="match status" value="1"/>
</dbReference>
<dbReference type="Proteomes" id="UP000029227">
    <property type="component" value="Unassembled WGS sequence"/>
</dbReference>
<sequence length="486" mass="54032">MKKLKTLNALLLLALFPLSGAVSANETITLSGNQSSEGTITLTGSSQNADGSFSLSGPQSANSATTNSDTAGQTQQKLDEYIHHLNSYGRFSGNVLIAQNNDVVYEKSIGYADVKLKRPINKDNLFKVGSITKQITAVTILRLHEQGKLDIDKPVDKYFPKLKDGKNITIAMLLNHTAGLYRDPSLREYDKSCSSKTLVNNTVSKSRVYAPSKMFNYNNASYYLLGDIIEQVTGQDYEDYVTTEILRPLGMKDSSMKLTLSFQLAKSYELSGLVDAHITPPGCAWSAGELITTARDLLVWSRSLNTGQIISRDLVARMYDQQYGVFNEEIGGTSYFIHQGEIDGFKAVLIQEPKTNLTVIALSNLFNTNIDLLSIDLVKIMNDQAPVGRVIPPKTNFAKWQHDIDVIGNYLDNDGVPLQVVYKDGVLKAKVNQFDIPLKIQTRNSLFAVGIDNQIRINRHDNDTTNEIVFFSRDGRYLSRFTRISK</sequence>
<accession>A0A090QJL1</accession>
<name>A0A090QJL1_9GAMM</name>
<dbReference type="SUPFAM" id="SSF56601">
    <property type="entry name" value="beta-lactamase/transpeptidase-like"/>
    <property type="match status" value="1"/>
</dbReference>
<reference evidence="4 5" key="1">
    <citation type="journal article" date="2014" name="Genome Announc.">
        <title>Draft Genome Sequences of Two Vibrionaceae Species, Vibrio ponticus C121 and Photobacterium aphoticum C119, Isolated as Coral Reef Microbiota.</title>
        <authorList>
            <person name="Al-saari N."/>
            <person name="Meirelles P.M."/>
            <person name="Mino S."/>
            <person name="Suda W."/>
            <person name="Oshima K."/>
            <person name="Hattori M."/>
            <person name="Ohkuma M."/>
            <person name="Thompson F.L."/>
            <person name="Gomez-Gil B."/>
            <person name="Sawabe T."/>
            <person name="Sawabe T."/>
        </authorList>
    </citation>
    <scope>NUCLEOTIDE SEQUENCE [LARGE SCALE GENOMIC DNA]</scope>
    <source>
        <strain evidence="4 5">JCM 19237</strain>
    </source>
</reference>
<protein>
    <submittedName>
        <fullName evidence="4">Beta-lactamase class C and other penicillin binding proteins</fullName>
    </submittedName>
</protein>
<feature type="signal peptide" evidence="2">
    <location>
        <begin position="1"/>
        <end position="24"/>
    </location>
</feature>
<feature type="region of interest" description="Disordered" evidence="1">
    <location>
        <begin position="51"/>
        <end position="73"/>
    </location>
</feature>
<gene>
    <name evidence="4" type="ORF">JCM19237_6233</name>
</gene>
<dbReference type="eggNOG" id="COG1680">
    <property type="taxonomic scope" value="Bacteria"/>
</dbReference>
<dbReference type="STRING" id="754436.JCM19237_6233"/>
<dbReference type="PANTHER" id="PTHR46825:SF9">
    <property type="entry name" value="BETA-LACTAMASE-RELATED DOMAIN-CONTAINING PROTEIN"/>
    <property type="match status" value="1"/>
</dbReference>
<comment type="caution">
    <text evidence="4">The sequence shown here is derived from an EMBL/GenBank/DDBJ whole genome shotgun (WGS) entry which is preliminary data.</text>
</comment>
<dbReference type="InterPro" id="IPR050491">
    <property type="entry name" value="AmpC-like"/>
</dbReference>
<keyword evidence="2" id="KW-0732">Signal</keyword>
<organism evidence="4 5">
    <name type="scientific">Photobacterium aphoticum</name>
    <dbReference type="NCBI Taxonomy" id="754436"/>
    <lineage>
        <taxon>Bacteria</taxon>
        <taxon>Pseudomonadati</taxon>
        <taxon>Pseudomonadota</taxon>
        <taxon>Gammaproteobacteria</taxon>
        <taxon>Vibrionales</taxon>
        <taxon>Vibrionaceae</taxon>
        <taxon>Photobacterium</taxon>
    </lineage>
</organism>
<dbReference type="EMBL" id="BBMN01000001">
    <property type="protein sequence ID" value="GAL03340.1"/>
    <property type="molecule type" value="Genomic_DNA"/>
</dbReference>
<dbReference type="Gene3D" id="3.40.710.10">
    <property type="entry name" value="DD-peptidase/beta-lactamase superfamily"/>
    <property type="match status" value="1"/>
</dbReference>
<feature type="domain" description="Beta-lactamase-related" evidence="3">
    <location>
        <begin position="80"/>
        <end position="368"/>
    </location>
</feature>
<feature type="chain" id="PRO_5001863036" evidence="2">
    <location>
        <begin position="25"/>
        <end position="486"/>
    </location>
</feature>
<evidence type="ECO:0000259" key="3">
    <source>
        <dbReference type="Pfam" id="PF00144"/>
    </source>
</evidence>
<dbReference type="InterPro" id="IPR001466">
    <property type="entry name" value="Beta-lactam-related"/>
</dbReference>
<dbReference type="InterPro" id="IPR012338">
    <property type="entry name" value="Beta-lactam/transpept-like"/>
</dbReference>
<evidence type="ECO:0000313" key="5">
    <source>
        <dbReference type="Proteomes" id="UP000029227"/>
    </source>
</evidence>
<evidence type="ECO:0000313" key="4">
    <source>
        <dbReference type="EMBL" id="GAL03340.1"/>
    </source>
</evidence>
<evidence type="ECO:0000256" key="1">
    <source>
        <dbReference type="SAM" id="MobiDB-lite"/>
    </source>
</evidence>
<dbReference type="Pfam" id="PF00144">
    <property type="entry name" value="Beta-lactamase"/>
    <property type="match status" value="1"/>
</dbReference>